<reference evidence="2" key="1">
    <citation type="submission" date="2022-03" db="EMBL/GenBank/DDBJ databases">
        <title>Cryobacterium sp. nov. strain ZS14-85, isolated from Antarctic soil.</title>
        <authorList>
            <person name="Li J."/>
            <person name="Niu G."/>
        </authorList>
    </citation>
    <scope>NUCLEOTIDE SEQUENCE</scope>
    <source>
        <strain evidence="2">ZS14-85</strain>
    </source>
</reference>
<comment type="caution">
    <text evidence="2">The sequence shown here is derived from an EMBL/GenBank/DDBJ whole genome shotgun (WGS) entry which is preliminary data.</text>
</comment>
<keyword evidence="3" id="KW-1185">Reference proteome</keyword>
<sequence>MGAPARILMTGSRSWANPEISSDALSATLALLNAPIMGSVLVHGAEPGADMVLAGEARKLGMSTEAHAGQWNQHTPACPDWDKANAVCRLAGNRRDAEMVHMGATICIAFPTHGYALAPGEDRAETSRGTWACAEASRKACIPTIVVWGKDLYPFGNEALAMLQRDAQLKRVSLGAQGQLSILNTWLPF</sequence>
<evidence type="ECO:0000313" key="2">
    <source>
        <dbReference type="EMBL" id="MCI4659552.1"/>
    </source>
</evidence>
<dbReference type="Pfam" id="PF10686">
    <property type="entry name" value="YAcAr"/>
    <property type="match status" value="1"/>
</dbReference>
<dbReference type="RefSeq" id="WP_243013274.1">
    <property type="nucleotide sequence ID" value="NZ_JALGAR010000006.1"/>
</dbReference>
<protein>
    <submittedName>
        <fullName evidence="2">DUF2493 domain-containing protein</fullName>
    </submittedName>
</protein>
<accession>A0AA41QXQ5</accession>
<feature type="domain" description="YspA cpYpsA-related SLOG" evidence="1">
    <location>
        <begin position="6"/>
        <end position="74"/>
    </location>
</feature>
<dbReference type="EMBL" id="JALGAR010000006">
    <property type="protein sequence ID" value="MCI4659552.1"/>
    <property type="molecule type" value="Genomic_DNA"/>
</dbReference>
<dbReference type="InterPro" id="IPR019627">
    <property type="entry name" value="YAcAr"/>
</dbReference>
<evidence type="ECO:0000259" key="1">
    <source>
        <dbReference type="Pfam" id="PF10686"/>
    </source>
</evidence>
<organism evidence="2 3">
    <name type="scientific">Cryobacterium zhongshanensis</name>
    <dbReference type="NCBI Taxonomy" id="2928153"/>
    <lineage>
        <taxon>Bacteria</taxon>
        <taxon>Bacillati</taxon>
        <taxon>Actinomycetota</taxon>
        <taxon>Actinomycetes</taxon>
        <taxon>Micrococcales</taxon>
        <taxon>Microbacteriaceae</taxon>
        <taxon>Cryobacterium</taxon>
    </lineage>
</organism>
<proteinExistence type="predicted"/>
<evidence type="ECO:0000313" key="3">
    <source>
        <dbReference type="Proteomes" id="UP001165341"/>
    </source>
</evidence>
<gene>
    <name evidence="2" type="ORF">MQH31_17250</name>
</gene>
<dbReference type="AlphaFoldDB" id="A0AA41QXQ5"/>
<dbReference type="Proteomes" id="UP001165341">
    <property type="component" value="Unassembled WGS sequence"/>
</dbReference>
<name>A0AA41QXQ5_9MICO</name>